<keyword evidence="4" id="KW-0276">Fatty acid metabolism</keyword>
<gene>
    <name evidence="10" type="ORF">U27_06690</name>
</gene>
<reference evidence="10" key="1">
    <citation type="journal article" date="2015" name="PeerJ">
        <title>First genomic representation of candidate bacterial phylum KSB3 points to enhanced environmental sensing as a trigger of wastewater bulking.</title>
        <authorList>
            <person name="Sekiguchi Y."/>
            <person name="Ohashi A."/>
            <person name="Parks D.H."/>
            <person name="Yamauchi T."/>
            <person name="Tyson G.W."/>
            <person name="Hugenholtz P."/>
        </authorList>
    </citation>
    <scope>NUCLEOTIDE SEQUENCE [LARGE SCALE GENOMIC DNA]</scope>
</reference>
<comment type="similarity">
    <text evidence="1">Belongs to the acyl-ACP thioesterase family.</text>
</comment>
<evidence type="ECO:0000259" key="9">
    <source>
        <dbReference type="Pfam" id="PF20791"/>
    </source>
</evidence>
<accession>A0A081C550</accession>
<evidence type="ECO:0000256" key="7">
    <source>
        <dbReference type="ARBA" id="ARBA00023160"/>
    </source>
</evidence>
<feature type="domain" description="Acyl-ACP thioesterase-like C-terminal" evidence="9">
    <location>
        <begin position="152"/>
        <end position="248"/>
    </location>
</feature>
<dbReference type="PANTHER" id="PTHR31727">
    <property type="entry name" value="OLEOYL-ACYL CARRIER PROTEIN THIOESTERASE 1, CHLOROPLASTIC"/>
    <property type="match status" value="1"/>
</dbReference>
<dbReference type="eggNOG" id="COG3884">
    <property type="taxonomic scope" value="Bacteria"/>
</dbReference>
<organism evidence="10">
    <name type="scientific">Vecturithrix granuli</name>
    <dbReference type="NCBI Taxonomy" id="1499967"/>
    <lineage>
        <taxon>Bacteria</taxon>
        <taxon>Candidatus Moduliflexota</taxon>
        <taxon>Candidatus Vecturitrichia</taxon>
        <taxon>Candidatus Vecturitrichales</taxon>
        <taxon>Candidatus Vecturitrichaceae</taxon>
        <taxon>Candidatus Vecturithrix</taxon>
    </lineage>
</organism>
<dbReference type="InterPro" id="IPR049427">
    <property type="entry name" value="Acyl-ACP_TE_C"/>
</dbReference>
<evidence type="ECO:0000256" key="1">
    <source>
        <dbReference type="ARBA" id="ARBA00006500"/>
    </source>
</evidence>
<sequence length="255" mass="30535">MTQAIWKEEFDIHSYLTDFRGNASIQTLCRFFQETAGNHARDMGFALDQLQAEGKTWVLSRFHIQMHRYPRWRERVRIETWPSGSIGFYAVRDFYLYNHQNQRLASASSIWLILDLNRKTPLRIPQALVDMNVTDRERAILDSFDTLWRPERNMFEKSFVARKSDVDLNRHVNNVSYVEWAVETVPDDVWRTHLLTEIEVSFRAETLYGDRILSQSDQIEEEGQQVFRHRIVRESDQTEMFLARTRWNRIEDEQD</sequence>
<dbReference type="EMBL" id="DF820470">
    <property type="protein sequence ID" value="GAK59705.1"/>
    <property type="molecule type" value="Genomic_DNA"/>
</dbReference>
<dbReference type="Pfam" id="PF01643">
    <property type="entry name" value="Acyl-ACP_TE"/>
    <property type="match status" value="1"/>
</dbReference>
<feature type="domain" description="Acyl-ACP thioesterase N-terminal hotdog" evidence="8">
    <location>
        <begin position="5"/>
        <end position="129"/>
    </location>
</feature>
<dbReference type="GO" id="GO:0000036">
    <property type="term" value="F:acyl carrier activity"/>
    <property type="evidence" value="ECO:0007669"/>
    <property type="project" value="TreeGrafter"/>
</dbReference>
<dbReference type="InterPro" id="IPR002864">
    <property type="entry name" value="Acyl-ACP_thioesterase_NHD"/>
</dbReference>
<keyword evidence="5" id="KW-0809">Transit peptide</keyword>
<evidence type="ECO:0000259" key="8">
    <source>
        <dbReference type="Pfam" id="PF01643"/>
    </source>
</evidence>
<dbReference type="InterPro" id="IPR045023">
    <property type="entry name" value="FATA/B"/>
</dbReference>
<evidence type="ECO:0000313" key="10">
    <source>
        <dbReference type="EMBL" id="GAK59705.1"/>
    </source>
</evidence>
<dbReference type="Gene3D" id="3.10.129.10">
    <property type="entry name" value="Hotdog Thioesterase"/>
    <property type="match status" value="1"/>
</dbReference>
<evidence type="ECO:0000256" key="2">
    <source>
        <dbReference type="ARBA" id="ARBA00022516"/>
    </source>
</evidence>
<dbReference type="HOGENOM" id="CLU_045466_2_0_0"/>
<protein>
    <submittedName>
        <fullName evidence="10">Acyl-ACP thioesterase superfamily</fullName>
    </submittedName>
</protein>
<evidence type="ECO:0000256" key="6">
    <source>
        <dbReference type="ARBA" id="ARBA00023098"/>
    </source>
</evidence>
<keyword evidence="2" id="KW-0444">Lipid biosynthesis</keyword>
<dbReference type="CDD" id="cd00586">
    <property type="entry name" value="4HBT"/>
    <property type="match status" value="1"/>
</dbReference>
<dbReference type="Pfam" id="PF20791">
    <property type="entry name" value="Acyl-ACP_TE_C"/>
    <property type="match status" value="1"/>
</dbReference>
<evidence type="ECO:0000313" key="11">
    <source>
        <dbReference type="Proteomes" id="UP000030661"/>
    </source>
</evidence>
<evidence type="ECO:0000256" key="3">
    <source>
        <dbReference type="ARBA" id="ARBA00022801"/>
    </source>
</evidence>
<dbReference type="PANTHER" id="PTHR31727:SF6">
    <property type="entry name" value="OLEOYL-ACYL CARRIER PROTEIN THIOESTERASE 1, CHLOROPLASTIC"/>
    <property type="match status" value="1"/>
</dbReference>
<keyword evidence="11" id="KW-1185">Reference proteome</keyword>
<dbReference type="AlphaFoldDB" id="A0A081C550"/>
<proteinExistence type="inferred from homology"/>
<keyword evidence="3" id="KW-0378">Hydrolase</keyword>
<dbReference type="STRING" id="1499967.U27_06690"/>
<dbReference type="InterPro" id="IPR029069">
    <property type="entry name" value="HotDog_dom_sf"/>
</dbReference>
<dbReference type="SUPFAM" id="SSF54637">
    <property type="entry name" value="Thioesterase/thiol ester dehydrase-isomerase"/>
    <property type="match status" value="2"/>
</dbReference>
<evidence type="ECO:0000256" key="4">
    <source>
        <dbReference type="ARBA" id="ARBA00022832"/>
    </source>
</evidence>
<evidence type="ECO:0000256" key="5">
    <source>
        <dbReference type="ARBA" id="ARBA00022946"/>
    </source>
</evidence>
<dbReference type="GO" id="GO:0016297">
    <property type="term" value="F:fatty acyl-[ACP] hydrolase activity"/>
    <property type="evidence" value="ECO:0007669"/>
    <property type="project" value="InterPro"/>
</dbReference>
<dbReference type="Proteomes" id="UP000030661">
    <property type="component" value="Unassembled WGS sequence"/>
</dbReference>
<keyword evidence="7" id="KW-0275">Fatty acid biosynthesis</keyword>
<name>A0A081C550_VECG1</name>
<keyword evidence="6" id="KW-0443">Lipid metabolism</keyword>